<dbReference type="Proteomes" id="UP000184052">
    <property type="component" value="Unassembled WGS sequence"/>
</dbReference>
<protein>
    <submittedName>
        <fullName evidence="1">Uncharacterized protein</fullName>
    </submittedName>
</protein>
<sequence>MSQTLILIRHSPFFLFNLKINKVLVFLNNYTIFGFCAENVNNPIIPF</sequence>
<dbReference type="EMBL" id="FQZL01000007">
    <property type="protein sequence ID" value="SHI82989.1"/>
    <property type="molecule type" value="Genomic_DNA"/>
</dbReference>
<name>A0A1M6EC82_9FIRM</name>
<gene>
    <name evidence="1" type="ORF">SAMN02745751_01145</name>
</gene>
<dbReference type="AlphaFoldDB" id="A0A1M6EC82"/>
<accession>A0A1M6EC82</accession>
<evidence type="ECO:0000313" key="2">
    <source>
        <dbReference type="Proteomes" id="UP000184052"/>
    </source>
</evidence>
<evidence type="ECO:0000313" key="1">
    <source>
        <dbReference type="EMBL" id="SHI82989.1"/>
    </source>
</evidence>
<organism evidence="1 2">
    <name type="scientific">Dethiosulfatibacter aminovorans DSM 17477</name>
    <dbReference type="NCBI Taxonomy" id="1121476"/>
    <lineage>
        <taxon>Bacteria</taxon>
        <taxon>Bacillati</taxon>
        <taxon>Bacillota</taxon>
        <taxon>Tissierellia</taxon>
        <taxon>Dethiosulfatibacter</taxon>
    </lineage>
</organism>
<keyword evidence="2" id="KW-1185">Reference proteome</keyword>
<proteinExistence type="predicted"/>
<reference evidence="1 2" key="1">
    <citation type="submission" date="2016-11" db="EMBL/GenBank/DDBJ databases">
        <authorList>
            <person name="Jaros S."/>
            <person name="Januszkiewicz K."/>
            <person name="Wedrychowicz H."/>
        </authorList>
    </citation>
    <scope>NUCLEOTIDE SEQUENCE [LARGE SCALE GENOMIC DNA]</scope>
    <source>
        <strain evidence="1 2">DSM 17477</strain>
    </source>
</reference>